<dbReference type="AlphaFoldDB" id="A0A380TGM0"/>
<proteinExistence type="inferred from homology"/>
<dbReference type="CDD" id="cd16025">
    <property type="entry name" value="PAS_like"/>
    <property type="match status" value="1"/>
</dbReference>
<dbReference type="InterPro" id="IPR017850">
    <property type="entry name" value="Alkaline_phosphatase_core_sf"/>
</dbReference>
<dbReference type="PANTHER" id="PTHR42693:SF43">
    <property type="entry name" value="BLL2667 PROTEIN"/>
    <property type="match status" value="1"/>
</dbReference>
<gene>
    <name evidence="3" type="ORF">DF3PB_4640002</name>
</gene>
<name>A0A380TGM0_9ZZZZ</name>
<comment type="similarity">
    <text evidence="1">Belongs to the sulfatase family.</text>
</comment>
<sequence>MTALWRILLVGMVVWLGAQAGAALGKEVLPKPPAPFRGKIDMSRDKSTPDWPQTVKAPAGAPNIMLVLLDDVGFGATSAFGGPVETPELEKLANNGLRYNQFHVNALCSPTRGALLSGRNSHKVGFGSIAEDASGYPGYNSVWSKSNASIAEVLKQNGYSTAAFGKWHNTPLWEVSPAGPFDRWPTGLGFEYFYGFQFGLTSQWEPQLYRNTVAVEPPATPDQGYHLTTDLADDAIRWLHQHDAVMPDKPFFVYFATGATHVPHHVPKEWIEKYKDKFDQGWDTLREETFAREKQLGVIPANAELTPRPAELPTWDSLSADEKRLFARQMEVYAGFLAHTDQEVGRVLQAIEDEGKADNTLVLYIVGDNGGGLGWLTGSDGLTPKGTPDDPATQLQHIDQLGSKPYTNNYAGAWGWATNTPFPWGKAVASHLGGITDPLIVSWPAKIKDKGTVRGQFHHVVDIAPTIYEVAGIKAPDVVNGVKQTPLEGASLAYSFEHPEAPSPRKLQYFETVGNRGIYKDGWFAGRRFLLPLGSSAGNWRSSIDQNPWELYNLNEDYSQTHNLADKYPAKLAELVKVFDQEARRNNVYPIAPYRLPQPSPAAGSTTFTYREGVTRLPLPTAPDLSGRSHSFTADIEISANGADGVIFAEGGRRGGFSLYLKDGKVVYELNALGRAHEKIVSSEPLPTGKARITFAFVADGNEGAKDAAPGRNGGPGVGRLSINGIPAGEAHFAWFGAFRSETFDVGCDLISPVSDDYATPFSFNGKVEKVTLELK</sequence>
<organism evidence="3">
    <name type="scientific">metagenome</name>
    <dbReference type="NCBI Taxonomy" id="256318"/>
    <lineage>
        <taxon>unclassified sequences</taxon>
        <taxon>metagenomes</taxon>
    </lineage>
</organism>
<dbReference type="EMBL" id="UIDG01000406">
    <property type="protein sequence ID" value="SUS07575.1"/>
    <property type="molecule type" value="Genomic_DNA"/>
</dbReference>
<dbReference type="InterPro" id="IPR050738">
    <property type="entry name" value="Sulfatase"/>
</dbReference>
<dbReference type="Gene3D" id="3.40.720.10">
    <property type="entry name" value="Alkaline Phosphatase, subunit A"/>
    <property type="match status" value="1"/>
</dbReference>
<reference evidence="3" key="1">
    <citation type="submission" date="2018-07" db="EMBL/GenBank/DDBJ databases">
        <authorList>
            <person name="Quirk P.G."/>
            <person name="Krulwich T.A."/>
        </authorList>
    </citation>
    <scope>NUCLEOTIDE SEQUENCE</scope>
</reference>
<evidence type="ECO:0000313" key="3">
    <source>
        <dbReference type="EMBL" id="SUS07575.1"/>
    </source>
</evidence>
<dbReference type="InterPro" id="IPR000917">
    <property type="entry name" value="Sulfatase_N"/>
</dbReference>
<evidence type="ECO:0000256" key="1">
    <source>
        <dbReference type="ARBA" id="ARBA00008779"/>
    </source>
</evidence>
<dbReference type="Gene3D" id="3.30.1120.10">
    <property type="match status" value="1"/>
</dbReference>
<feature type="domain" description="Sulfatase N-terminal" evidence="2">
    <location>
        <begin position="62"/>
        <end position="473"/>
    </location>
</feature>
<dbReference type="PANTHER" id="PTHR42693">
    <property type="entry name" value="ARYLSULFATASE FAMILY MEMBER"/>
    <property type="match status" value="1"/>
</dbReference>
<protein>
    <submittedName>
        <fullName evidence="3">Arylsulfatase</fullName>
    </submittedName>
</protein>
<evidence type="ECO:0000259" key="2">
    <source>
        <dbReference type="Pfam" id="PF00884"/>
    </source>
</evidence>
<dbReference type="SUPFAM" id="SSF53649">
    <property type="entry name" value="Alkaline phosphatase-like"/>
    <property type="match status" value="1"/>
</dbReference>
<accession>A0A380TGM0</accession>
<dbReference type="Pfam" id="PF00884">
    <property type="entry name" value="Sulfatase"/>
    <property type="match status" value="1"/>
</dbReference>